<feature type="domain" description="Cytidyltransferase-like" evidence="1">
    <location>
        <begin position="32"/>
        <end position="218"/>
    </location>
</feature>
<dbReference type="Pfam" id="PF01467">
    <property type="entry name" value="CTP_transf_like"/>
    <property type="match status" value="1"/>
</dbReference>
<dbReference type="InterPro" id="IPR014729">
    <property type="entry name" value="Rossmann-like_a/b/a_fold"/>
</dbReference>
<dbReference type="AlphaFoldDB" id="A0A819T064"/>
<proteinExistence type="predicted"/>
<evidence type="ECO:0000313" key="3">
    <source>
        <dbReference type="EMBL" id="CAF4067298.1"/>
    </source>
</evidence>
<dbReference type="EMBL" id="CAJNOT010004994">
    <property type="protein sequence ID" value="CAF1452269.1"/>
    <property type="molecule type" value="Genomic_DNA"/>
</dbReference>
<name>A0A819T064_9BILA</name>
<dbReference type="InterPro" id="IPR004821">
    <property type="entry name" value="Cyt_trans-like"/>
</dbReference>
<dbReference type="GO" id="GO:0009435">
    <property type="term" value="P:NAD+ biosynthetic process"/>
    <property type="evidence" value="ECO:0007669"/>
    <property type="project" value="TreeGrafter"/>
</dbReference>
<comment type="caution">
    <text evidence="3">The sequence shown here is derived from an EMBL/GenBank/DDBJ whole genome shotgun (WGS) entry which is preliminary data.</text>
</comment>
<accession>A0A819T064</accession>
<dbReference type="SUPFAM" id="SSF52374">
    <property type="entry name" value="Nucleotidylyl transferase"/>
    <property type="match status" value="1"/>
</dbReference>
<dbReference type="Gene3D" id="3.40.50.620">
    <property type="entry name" value="HUPs"/>
    <property type="match status" value="1"/>
</dbReference>
<gene>
    <name evidence="3" type="ORF">JBS370_LOCUS29945</name>
    <name evidence="2" type="ORF">ZHD862_LOCUS35320</name>
</gene>
<organism evidence="3 4">
    <name type="scientific">Rotaria sordida</name>
    <dbReference type="NCBI Taxonomy" id="392033"/>
    <lineage>
        <taxon>Eukaryota</taxon>
        <taxon>Metazoa</taxon>
        <taxon>Spiralia</taxon>
        <taxon>Gnathifera</taxon>
        <taxon>Rotifera</taxon>
        <taxon>Eurotatoria</taxon>
        <taxon>Bdelloidea</taxon>
        <taxon>Philodinida</taxon>
        <taxon>Philodinidae</taxon>
        <taxon>Rotaria</taxon>
    </lineage>
</organism>
<evidence type="ECO:0000259" key="1">
    <source>
        <dbReference type="Pfam" id="PF01467"/>
    </source>
</evidence>
<dbReference type="InterPro" id="IPR051182">
    <property type="entry name" value="Euk_NMN_adenylyltrnsfrase"/>
</dbReference>
<dbReference type="GO" id="GO:0000309">
    <property type="term" value="F:nicotinamide-nucleotide adenylyltransferase activity"/>
    <property type="evidence" value="ECO:0007669"/>
    <property type="project" value="TreeGrafter"/>
</dbReference>
<dbReference type="PANTHER" id="PTHR12039">
    <property type="entry name" value="NICOTINAMIDE MONONUCLEOTIDE ADENYLYLTRANSFERASE"/>
    <property type="match status" value="1"/>
</dbReference>
<protein>
    <recommendedName>
        <fullName evidence="1">Cytidyltransferase-like domain-containing protein</fullName>
    </recommendedName>
</protein>
<dbReference type="GO" id="GO:0004515">
    <property type="term" value="F:nicotinate-nucleotide adenylyltransferase activity"/>
    <property type="evidence" value="ECO:0007669"/>
    <property type="project" value="TreeGrafter"/>
</dbReference>
<sequence>MHSTLTTDLSILHANLKKTTDMDKVNVVLIKTGAFNPIHRAHISNMIKTKEYLERVHGFRVIGGYLSASHDQYVQAKLDDEFISGYHRIRMCEEAIKEVNQQHWLSVDRAEIITHQLITLLKVTLSLQMFINEMLKLVRPIRVIYVAGLDLFNDCHGMKGMQQSPWNGVAVVYRSDTQEHLIKEMHSLTSEKLYYLRDDSAENQTETLNQISSTQIRQMMKNGQSCEHLTYSSVLNYLKMISIENFSQVSSS</sequence>
<dbReference type="EMBL" id="CAJOBD010006678">
    <property type="protein sequence ID" value="CAF4067298.1"/>
    <property type="molecule type" value="Genomic_DNA"/>
</dbReference>
<dbReference type="Proteomes" id="UP000663864">
    <property type="component" value="Unassembled WGS sequence"/>
</dbReference>
<evidence type="ECO:0000313" key="4">
    <source>
        <dbReference type="Proteomes" id="UP000663836"/>
    </source>
</evidence>
<dbReference type="PANTHER" id="PTHR12039:SF0">
    <property type="entry name" value="NICOTINAMIDE-NUCLEOTIDE ADENYLYLTRANSFERASE"/>
    <property type="match status" value="1"/>
</dbReference>
<reference evidence="3" key="1">
    <citation type="submission" date="2021-02" db="EMBL/GenBank/DDBJ databases">
        <authorList>
            <person name="Nowell W R."/>
        </authorList>
    </citation>
    <scope>NUCLEOTIDE SEQUENCE</scope>
</reference>
<dbReference type="Proteomes" id="UP000663836">
    <property type="component" value="Unassembled WGS sequence"/>
</dbReference>
<evidence type="ECO:0000313" key="2">
    <source>
        <dbReference type="EMBL" id="CAF1452269.1"/>
    </source>
</evidence>